<keyword evidence="2" id="KW-0812">Transmembrane</keyword>
<protein>
    <recommendedName>
        <fullName evidence="5">Pectin acetylesterase</fullName>
    </recommendedName>
</protein>
<evidence type="ECO:0008006" key="5">
    <source>
        <dbReference type="Google" id="ProtNLM"/>
    </source>
</evidence>
<dbReference type="PANTHER" id="PTHR21562:SF122">
    <property type="entry name" value="PALMITOLEOYL-PROTEIN CARBOXYLESTERASE NOTUM"/>
    <property type="match status" value="1"/>
</dbReference>
<evidence type="ECO:0000313" key="3">
    <source>
        <dbReference type="EMBL" id="CAF1396347.1"/>
    </source>
</evidence>
<keyword evidence="2" id="KW-1133">Transmembrane helix</keyword>
<proteinExistence type="inferred from homology"/>
<reference evidence="3" key="1">
    <citation type="submission" date="2021-02" db="EMBL/GenBank/DDBJ databases">
        <authorList>
            <person name="Nowell W R."/>
        </authorList>
    </citation>
    <scope>NUCLEOTIDE SEQUENCE</scope>
</reference>
<dbReference type="Proteomes" id="UP000663855">
    <property type="component" value="Unassembled WGS sequence"/>
</dbReference>
<dbReference type="EMBL" id="CAJNOV010010156">
    <property type="protein sequence ID" value="CAF1396347.1"/>
    <property type="molecule type" value="Genomic_DNA"/>
</dbReference>
<feature type="transmembrane region" description="Helical" evidence="2">
    <location>
        <begin position="35"/>
        <end position="56"/>
    </location>
</feature>
<organism evidence="3 4">
    <name type="scientific">Rotaria magnacalcarata</name>
    <dbReference type="NCBI Taxonomy" id="392030"/>
    <lineage>
        <taxon>Eukaryota</taxon>
        <taxon>Metazoa</taxon>
        <taxon>Spiralia</taxon>
        <taxon>Gnathifera</taxon>
        <taxon>Rotifera</taxon>
        <taxon>Eurotatoria</taxon>
        <taxon>Bdelloidea</taxon>
        <taxon>Philodinida</taxon>
        <taxon>Philodinidae</taxon>
        <taxon>Rotaria</taxon>
    </lineage>
</organism>
<comment type="caution">
    <text evidence="3">The sequence shown here is derived from an EMBL/GenBank/DDBJ whole genome shotgun (WGS) entry which is preliminary data.</text>
</comment>
<feature type="transmembrane region" description="Helical" evidence="2">
    <location>
        <begin position="219"/>
        <end position="239"/>
    </location>
</feature>
<evidence type="ECO:0000256" key="1">
    <source>
        <dbReference type="ARBA" id="ARBA00010213"/>
    </source>
</evidence>
<dbReference type="AlphaFoldDB" id="A0A815KR02"/>
<dbReference type="Pfam" id="PF03283">
    <property type="entry name" value="PAE"/>
    <property type="match status" value="1"/>
</dbReference>
<name>A0A815KR02_9BILA</name>
<dbReference type="GO" id="GO:0016787">
    <property type="term" value="F:hydrolase activity"/>
    <property type="evidence" value="ECO:0007669"/>
    <property type="project" value="InterPro"/>
</dbReference>
<gene>
    <name evidence="3" type="ORF">CJN711_LOCUS21737</name>
</gene>
<dbReference type="PANTHER" id="PTHR21562">
    <property type="entry name" value="NOTUM-RELATED"/>
    <property type="match status" value="1"/>
</dbReference>
<evidence type="ECO:0000313" key="4">
    <source>
        <dbReference type="Proteomes" id="UP000663855"/>
    </source>
</evidence>
<comment type="similarity">
    <text evidence="1">Belongs to the pectinacetylesterase family. Notum subfamily.</text>
</comment>
<accession>A0A815KR02</accession>
<dbReference type="InterPro" id="IPR004963">
    <property type="entry name" value="PAE/NOTUM"/>
</dbReference>
<sequence>MMTSSESSSPLSYSSTPSPELIKINSTHKSYHIEIGLTILFLCLTIPSLLFLTLIYHRETTSISPTSTTTTADSSFLKSSFQKNFYRKSLWNYSHARCMDDSIASYYIRLANNNNNNNNNNSYWLIYFDGGWFCYSKESCNLRRLYSPNLMTSNNLNEKNSFIGIFSSFKQYNIIYVPYCSSDLWSGSSNKTHSHGSDIFHAIFDDLKIDKNFQKAKQIIFTGFSAGGLGLLLNLPSLLKQFPTHIDLRVIIDSGWFIDYPGSINGISKINEAMIYWNTQIPSSCQLKPQYKCFLGSEAIRLFPSRVSILVIQSLFDQTQLHLDKLNTHSNDFSLKLIENLRQSSNRISIFAPACSIHGFLFRSLWPQFDIEQRTLASVLNAWLKRKKRTHVQLIDHHFDSSFCPQRDDDEI</sequence>
<keyword evidence="2" id="KW-0472">Membrane</keyword>
<evidence type="ECO:0000256" key="2">
    <source>
        <dbReference type="SAM" id="Phobius"/>
    </source>
</evidence>